<keyword evidence="5" id="KW-0520">NAD</keyword>
<dbReference type="InterPro" id="IPR058192">
    <property type="entry name" value="WHD_ROQ1-like"/>
</dbReference>
<dbReference type="SMART" id="SM00255">
    <property type="entry name" value="TIR"/>
    <property type="match status" value="1"/>
</dbReference>
<dbReference type="InterPro" id="IPR032675">
    <property type="entry name" value="LRR_dom_sf"/>
</dbReference>
<dbReference type="GO" id="GO:0061809">
    <property type="term" value="F:NAD+ nucleosidase activity, cyclic ADP-ribose generating"/>
    <property type="evidence" value="ECO:0007669"/>
    <property type="project" value="UniProtKB-EC"/>
</dbReference>
<evidence type="ECO:0000256" key="5">
    <source>
        <dbReference type="ARBA" id="ARBA00023027"/>
    </source>
</evidence>
<dbReference type="SUPFAM" id="SSF52058">
    <property type="entry name" value="L domain-like"/>
    <property type="match status" value="1"/>
</dbReference>
<evidence type="ECO:0000256" key="4">
    <source>
        <dbReference type="ARBA" id="ARBA00022801"/>
    </source>
</evidence>
<keyword evidence="3" id="KW-0677">Repeat</keyword>
<gene>
    <name evidence="8" type="ORF">F3Y22_tig00111303pilonHSYRG00150</name>
</gene>
<keyword evidence="2" id="KW-0433">Leucine-rich repeat</keyword>
<dbReference type="SUPFAM" id="SSF52200">
    <property type="entry name" value="Toll/Interleukin receptor TIR domain"/>
    <property type="match status" value="1"/>
</dbReference>
<dbReference type="PROSITE" id="PS50104">
    <property type="entry name" value="TIR"/>
    <property type="match status" value="1"/>
</dbReference>
<keyword evidence="9" id="KW-1185">Reference proteome</keyword>
<protein>
    <recommendedName>
        <fullName evidence="1">ADP-ribosyl cyclase/cyclic ADP-ribose hydrolase</fullName>
        <ecNumber evidence="1">3.2.2.6</ecNumber>
    </recommendedName>
</protein>
<accession>A0A6A2YRI8</accession>
<evidence type="ECO:0000313" key="8">
    <source>
        <dbReference type="EMBL" id="KAE8681875.1"/>
    </source>
</evidence>
<dbReference type="PANTHER" id="PTHR11017:SF559">
    <property type="entry name" value="DISEASE RESISTANCE PROTEIN CHL1"/>
    <property type="match status" value="1"/>
</dbReference>
<evidence type="ECO:0000256" key="2">
    <source>
        <dbReference type="ARBA" id="ARBA00022614"/>
    </source>
</evidence>
<dbReference type="Pfam" id="PF01582">
    <property type="entry name" value="TIR"/>
    <property type="match status" value="1"/>
</dbReference>
<proteinExistence type="predicted"/>
<evidence type="ECO:0000259" key="7">
    <source>
        <dbReference type="PROSITE" id="PS50104"/>
    </source>
</evidence>
<dbReference type="Pfam" id="PF23282">
    <property type="entry name" value="WHD_ROQ1"/>
    <property type="match status" value="1"/>
</dbReference>
<dbReference type="InterPro" id="IPR045344">
    <property type="entry name" value="C-JID"/>
</dbReference>
<dbReference type="EMBL" id="VEPZ02001298">
    <property type="protein sequence ID" value="KAE8681875.1"/>
    <property type="molecule type" value="Genomic_DNA"/>
</dbReference>
<reference evidence="8" key="1">
    <citation type="submission" date="2019-09" db="EMBL/GenBank/DDBJ databases">
        <title>Draft genome information of white flower Hibiscus syriacus.</title>
        <authorList>
            <person name="Kim Y.-M."/>
        </authorList>
    </citation>
    <scope>NUCLEOTIDE SEQUENCE [LARGE SCALE GENOMIC DNA]</scope>
    <source>
        <strain evidence="8">YM2019G1</strain>
    </source>
</reference>
<name>A0A6A2YRI8_HIBSY</name>
<comment type="caution">
    <text evidence="8">The sequence shown here is derived from an EMBL/GenBank/DDBJ whole genome shotgun (WGS) entry which is preliminary data.</text>
</comment>
<feature type="domain" description="TIR" evidence="7">
    <location>
        <begin position="113"/>
        <end position="255"/>
    </location>
</feature>
<dbReference type="InterPro" id="IPR027417">
    <property type="entry name" value="P-loop_NTPase"/>
</dbReference>
<organism evidence="8 9">
    <name type="scientific">Hibiscus syriacus</name>
    <name type="common">Rose of Sharon</name>
    <dbReference type="NCBI Taxonomy" id="106335"/>
    <lineage>
        <taxon>Eukaryota</taxon>
        <taxon>Viridiplantae</taxon>
        <taxon>Streptophyta</taxon>
        <taxon>Embryophyta</taxon>
        <taxon>Tracheophyta</taxon>
        <taxon>Spermatophyta</taxon>
        <taxon>Magnoliopsida</taxon>
        <taxon>eudicotyledons</taxon>
        <taxon>Gunneridae</taxon>
        <taxon>Pentapetalae</taxon>
        <taxon>rosids</taxon>
        <taxon>malvids</taxon>
        <taxon>Malvales</taxon>
        <taxon>Malvaceae</taxon>
        <taxon>Malvoideae</taxon>
        <taxon>Hibiscus</taxon>
    </lineage>
</organism>
<comment type="catalytic activity">
    <reaction evidence="6">
        <text>NAD(+) + H2O = ADP-D-ribose + nicotinamide + H(+)</text>
        <dbReference type="Rhea" id="RHEA:16301"/>
        <dbReference type="ChEBI" id="CHEBI:15377"/>
        <dbReference type="ChEBI" id="CHEBI:15378"/>
        <dbReference type="ChEBI" id="CHEBI:17154"/>
        <dbReference type="ChEBI" id="CHEBI:57540"/>
        <dbReference type="ChEBI" id="CHEBI:57967"/>
        <dbReference type="EC" id="3.2.2.6"/>
    </reaction>
    <physiologicalReaction direction="left-to-right" evidence="6">
        <dbReference type="Rhea" id="RHEA:16302"/>
    </physiologicalReaction>
</comment>
<dbReference type="PANTHER" id="PTHR11017">
    <property type="entry name" value="LEUCINE-RICH REPEAT-CONTAINING PROTEIN"/>
    <property type="match status" value="1"/>
</dbReference>
<dbReference type="Pfam" id="PF20160">
    <property type="entry name" value="C-JID"/>
    <property type="match status" value="1"/>
</dbReference>
<dbReference type="GO" id="GO:0006952">
    <property type="term" value="P:defense response"/>
    <property type="evidence" value="ECO:0007669"/>
    <property type="project" value="InterPro"/>
</dbReference>
<dbReference type="Gene3D" id="3.40.50.10140">
    <property type="entry name" value="Toll/interleukin-1 receptor homology (TIR) domain"/>
    <property type="match status" value="1"/>
</dbReference>
<dbReference type="Gene3D" id="3.80.10.10">
    <property type="entry name" value="Ribonuclease Inhibitor"/>
    <property type="match status" value="1"/>
</dbReference>
<sequence>MSKKGGASLPKDVPWRASAGKSIPRIHHSPILRLRQTPNSNYALAIMKHSDPIGSGLATEAIVEAAGPECIVPGQITPIRLLGLKILHVCRPFEDLSSAVAFDFIETNLFHVWPIEVNTKFLEPVSKELKLLGKFMDDAVNLMNKDDPKLDAGEEIAPELFRAIQQSWCSVIILSETYAFSGWCLDELAEIVRQKNEKVHKVFPIFYNVDPSNFRKQKEKVEEAFAKHEERYKEDNDRHESEFIGDIVRKISAKLCQTYPLVHDELVGISSRVEELYSKIEIGEDDVRIIGICGMGGIGKTTLARVVYDQTSSHFQVKGFIADVREFAGKFGLVSLQKQLLFQILSEEGFNFFNVHEGNAIISQRLSHKKVLVVIDDVDNEQHLKCLVGRRNWFGLGSRIIVTTRDEHLLQSYRVDDVYKPTTLNDSDALRLFNLKPFDSETVSENVFIELSKHVVEYASGLPLALEVLASNQLRWIGRKGEDIFLDIACFFNGEEKDFVIKVWDGCEFFPDIGIDVLIKKEKSIEEPGKRCRLWEEKGVYHDTATEGIEGMIIDNKGESKKRLNLNVDAFLKMKNLRLLKVLCLSNCDDLKYLSNELRLLDWTGYPLRFLPPSFQPDNLVALLLPYSRIEQLWKGNTLLFKLKVLNLKDTRLRDNPKSGNFDIGGLNKNIENLPKNLQQVEFLEELDLSGTAIAKPPPSFSNLKILKFCLSMGAREHHLSLTSLTSLKLKDCNLCEGDIPSDISCLSSLITLDLSEGVNIDGCSSLELVPNKVCNSVGGARFRGLHCYRLAENINAYTLHIKQHVISRKGFDAVVPGSEIPKWFSHQTVDSSIKIPLPNNIWNDCQWMGVAFSCIFVDDDALRDEELTCEVVIHHRKSGQASCDGSVSWVKNHQHVIWRCWIFNKDYVEPMIKDHFYHTYLPRDSLYPFYSEDKCGESEIEDSPTIGYSNQVFDELQLSITSDDRAKCVKVKKCGVRIVYQNDLQDIN</sequence>
<evidence type="ECO:0000256" key="3">
    <source>
        <dbReference type="ARBA" id="ARBA00022737"/>
    </source>
</evidence>
<dbReference type="Gene3D" id="3.40.50.300">
    <property type="entry name" value="P-loop containing nucleotide triphosphate hydrolases"/>
    <property type="match status" value="1"/>
</dbReference>
<dbReference type="GO" id="GO:0043531">
    <property type="term" value="F:ADP binding"/>
    <property type="evidence" value="ECO:0007669"/>
    <property type="project" value="InterPro"/>
</dbReference>
<keyword evidence="4" id="KW-0378">Hydrolase</keyword>
<dbReference type="GO" id="GO:0007165">
    <property type="term" value="P:signal transduction"/>
    <property type="evidence" value="ECO:0007669"/>
    <property type="project" value="InterPro"/>
</dbReference>
<dbReference type="EC" id="3.2.2.6" evidence="1"/>
<evidence type="ECO:0000313" key="9">
    <source>
        <dbReference type="Proteomes" id="UP000436088"/>
    </source>
</evidence>
<dbReference type="Pfam" id="PF00931">
    <property type="entry name" value="NB-ARC"/>
    <property type="match status" value="1"/>
</dbReference>
<dbReference type="Proteomes" id="UP000436088">
    <property type="component" value="Unassembled WGS sequence"/>
</dbReference>
<evidence type="ECO:0000256" key="6">
    <source>
        <dbReference type="ARBA" id="ARBA00047304"/>
    </source>
</evidence>
<evidence type="ECO:0000256" key="1">
    <source>
        <dbReference type="ARBA" id="ARBA00011982"/>
    </source>
</evidence>
<dbReference type="InterPro" id="IPR035897">
    <property type="entry name" value="Toll_tir_struct_dom_sf"/>
</dbReference>
<dbReference type="InterPro" id="IPR044974">
    <property type="entry name" value="Disease_R_plants"/>
</dbReference>
<dbReference type="AlphaFoldDB" id="A0A6A2YRI8"/>
<dbReference type="InterPro" id="IPR002182">
    <property type="entry name" value="NB-ARC"/>
</dbReference>
<dbReference type="InterPro" id="IPR000157">
    <property type="entry name" value="TIR_dom"/>
</dbReference>
<dbReference type="SUPFAM" id="SSF52540">
    <property type="entry name" value="P-loop containing nucleoside triphosphate hydrolases"/>
    <property type="match status" value="1"/>
</dbReference>
<dbReference type="PRINTS" id="PR00364">
    <property type="entry name" value="DISEASERSIST"/>
</dbReference>